<dbReference type="CDD" id="cd02972">
    <property type="entry name" value="DsbA_family"/>
    <property type="match status" value="1"/>
</dbReference>
<dbReference type="EMBL" id="QMDH01000009">
    <property type="protein sequence ID" value="RAZ70396.1"/>
    <property type="molecule type" value="Genomic_DNA"/>
</dbReference>
<sequence length="244" mass="26749">MTLTSHPVAKKFRRAWWLAAACVVFAASAWGFLASFQPENPVAVEQAAVEKAPGPPWRYGPVSARFTIIVYADLECPFCQSYTPVLRAWIDGHPDVNLQWHHLPLTTHEPAASEQARWVECVGETFGHARFWEAIAWVYQHTRGGGQGLPPGTAYPNDAAVQACLNSERPGQSVRQQADQARKDGLNATPTIRLVDRSIDRSMTLSGPIVGDALLSALDYLASDQPDKAQETQMPSEAVDTDAK</sequence>
<feature type="domain" description="Thioredoxin-like fold" evidence="2">
    <location>
        <begin position="58"/>
        <end position="205"/>
    </location>
</feature>
<gene>
    <name evidence="3" type="ORF">DP202_06685</name>
</gene>
<name>A0A330GCP5_ENTCL</name>
<organism evidence="3 4">
    <name type="scientific">Enterobacter cloacae</name>
    <dbReference type="NCBI Taxonomy" id="550"/>
    <lineage>
        <taxon>Bacteria</taxon>
        <taxon>Pseudomonadati</taxon>
        <taxon>Pseudomonadota</taxon>
        <taxon>Gammaproteobacteria</taxon>
        <taxon>Enterobacterales</taxon>
        <taxon>Enterobacteriaceae</taxon>
        <taxon>Enterobacter</taxon>
        <taxon>Enterobacter cloacae complex</taxon>
    </lineage>
</organism>
<dbReference type="InterPro" id="IPR012336">
    <property type="entry name" value="Thioredoxin-like_fold"/>
</dbReference>
<dbReference type="Gene3D" id="3.40.30.10">
    <property type="entry name" value="Glutaredoxin"/>
    <property type="match status" value="1"/>
</dbReference>
<reference evidence="3 4" key="1">
    <citation type="submission" date="2018-06" db="EMBL/GenBank/DDBJ databases">
        <title>ACT-28, a chromosomally-encoded AmpC with carbapenemase activity from Enterobacter kobei.</title>
        <authorList>
            <person name="Jousset A.B."/>
            <person name="Oueslati S."/>
            <person name="Bernabeu S."/>
            <person name="Takissian J."/>
            <person name="Creton E."/>
            <person name="Vogel A."/>
            <person name="Cotellon G."/>
            <person name="Bonnin R.A."/>
            <person name="Dortet L."/>
            <person name="Naas T."/>
        </authorList>
    </citation>
    <scope>NUCLEOTIDE SEQUENCE [LARGE SCALE GENOMIC DNA]</scope>
    <source>
        <strain evidence="3 4">99B3</strain>
    </source>
</reference>
<dbReference type="Pfam" id="PF13462">
    <property type="entry name" value="Thioredoxin_4"/>
    <property type="match status" value="1"/>
</dbReference>
<dbReference type="Proteomes" id="UP000251576">
    <property type="component" value="Unassembled WGS sequence"/>
</dbReference>
<evidence type="ECO:0000259" key="2">
    <source>
        <dbReference type="Pfam" id="PF13462"/>
    </source>
</evidence>
<comment type="caution">
    <text evidence="3">The sequence shown here is derived from an EMBL/GenBank/DDBJ whole genome shotgun (WGS) entry which is preliminary data.</text>
</comment>
<evidence type="ECO:0000313" key="4">
    <source>
        <dbReference type="Proteomes" id="UP000251576"/>
    </source>
</evidence>
<dbReference type="RefSeq" id="WP_023098598.1">
    <property type="nucleotide sequence ID" value="NZ_CABMNQ010000009.1"/>
</dbReference>
<accession>A0A330GCP5</accession>
<feature type="region of interest" description="Disordered" evidence="1">
    <location>
        <begin position="224"/>
        <end position="244"/>
    </location>
</feature>
<dbReference type="SUPFAM" id="SSF52833">
    <property type="entry name" value="Thioredoxin-like"/>
    <property type="match status" value="1"/>
</dbReference>
<proteinExistence type="predicted"/>
<evidence type="ECO:0000313" key="3">
    <source>
        <dbReference type="EMBL" id="RAZ70396.1"/>
    </source>
</evidence>
<evidence type="ECO:0000256" key="1">
    <source>
        <dbReference type="SAM" id="MobiDB-lite"/>
    </source>
</evidence>
<dbReference type="AlphaFoldDB" id="A0A330GCP5"/>
<protein>
    <submittedName>
        <fullName evidence="3">Disulfide bond formation protein DsbA</fullName>
    </submittedName>
</protein>
<dbReference type="InterPro" id="IPR036249">
    <property type="entry name" value="Thioredoxin-like_sf"/>
</dbReference>